<feature type="transmembrane region" description="Helical" evidence="9">
    <location>
        <begin position="192"/>
        <end position="214"/>
    </location>
</feature>
<dbReference type="RefSeq" id="WP_114616424.1">
    <property type="nucleotide sequence ID" value="NZ_PPTO01000028.1"/>
</dbReference>
<dbReference type="PANTHER" id="PTHR33451">
    <property type="entry name" value="MALATE-2H(+)/NA(+)-LACTATE ANTIPORTER"/>
    <property type="match status" value="1"/>
</dbReference>
<keyword evidence="4" id="KW-1003">Cell membrane</keyword>
<feature type="transmembrane region" description="Helical" evidence="9">
    <location>
        <begin position="317"/>
        <end position="338"/>
    </location>
</feature>
<evidence type="ECO:0000313" key="12">
    <source>
        <dbReference type="Proteomes" id="UP000253975"/>
    </source>
</evidence>
<evidence type="ECO:0000256" key="7">
    <source>
        <dbReference type="ARBA" id="ARBA00023136"/>
    </source>
</evidence>
<feature type="domain" description="Na+/H+ antiporter NhaC-like C-terminal" evidence="10">
    <location>
        <begin position="161"/>
        <end position="451"/>
    </location>
</feature>
<accession>A0A369L3R1</accession>
<keyword evidence="3" id="KW-0050">Antiport</keyword>
<evidence type="ECO:0000313" key="11">
    <source>
        <dbReference type="EMBL" id="RDB54661.1"/>
    </source>
</evidence>
<evidence type="ECO:0000256" key="3">
    <source>
        <dbReference type="ARBA" id="ARBA00022449"/>
    </source>
</evidence>
<evidence type="ECO:0000256" key="6">
    <source>
        <dbReference type="ARBA" id="ARBA00022989"/>
    </source>
</evidence>
<dbReference type="PROSITE" id="PS51257">
    <property type="entry name" value="PROKAR_LIPOPROTEIN"/>
    <property type="match status" value="1"/>
</dbReference>
<dbReference type="InterPro" id="IPR018461">
    <property type="entry name" value="Na/H_Antiport_NhaC-like_C"/>
</dbReference>
<evidence type="ECO:0000256" key="9">
    <source>
        <dbReference type="SAM" id="Phobius"/>
    </source>
</evidence>
<keyword evidence="6 9" id="KW-1133">Transmembrane helix</keyword>
<dbReference type="EMBL" id="PPTO01000028">
    <property type="protein sequence ID" value="RDB54661.1"/>
    <property type="molecule type" value="Genomic_DNA"/>
</dbReference>
<comment type="caution">
    <text evidence="11">The sequence shown here is derived from an EMBL/GenBank/DDBJ whole genome shotgun (WGS) entry which is preliminary data.</text>
</comment>
<name>A0A369L3R1_9ACTN</name>
<feature type="transmembrane region" description="Helical" evidence="9">
    <location>
        <begin position="38"/>
        <end position="56"/>
    </location>
</feature>
<dbReference type="PANTHER" id="PTHR33451:SF3">
    <property type="entry name" value="MALATE-2H(+)_NA(+)-LACTATE ANTIPORTER"/>
    <property type="match status" value="1"/>
</dbReference>
<comment type="similarity">
    <text evidence="8">Belongs to the NhaC Na(+)/H(+) (TC 2.A.35) antiporter family.</text>
</comment>
<dbReference type="GO" id="GO:0015297">
    <property type="term" value="F:antiporter activity"/>
    <property type="evidence" value="ECO:0007669"/>
    <property type="project" value="UniProtKB-KW"/>
</dbReference>
<gene>
    <name evidence="11" type="ORF">C1881_10215</name>
</gene>
<reference evidence="11 12" key="1">
    <citation type="journal article" date="2018" name="Elife">
        <title>Discovery and characterization of a prevalent human gut bacterial enzyme sufficient for the inactivation of a family of plant toxins.</title>
        <authorList>
            <person name="Koppel N."/>
            <person name="Bisanz J.E."/>
            <person name="Pandelia M.E."/>
            <person name="Turnbaugh P.J."/>
            <person name="Balskus E.P."/>
        </authorList>
    </citation>
    <scope>NUCLEOTIDE SEQUENCE [LARGE SCALE GENOMIC DNA]</scope>
    <source>
        <strain evidence="11 12">OB21 GAM31</strain>
    </source>
</reference>
<organism evidence="11 12">
    <name type="scientific">Slackia isoflavoniconvertens</name>
    <dbReference type="NCBI Taxonomy" id="572010"/>
    <lineage>
        <taxon>Bacteria</taxon>
        <taxon>Bacillati</taxon>
        <taxon>Actinomycetota</taxon>
        <taxon>Coriobacteriia</taxon>
        <taxon>Eggerthellales</taxon>
        <taxon>Eggerthellaceae</taxon>
        <taxon>Slackia</taxon>
    </lineage>
</organism>
<feature type="transmembrane region" description="Helical" evidence="9">
    <location>
        <begin position="235"/>
        <end position="256"/>
    </location>
</feature>
<evidence type="ECO:0000256" key="1">
    <source>
        <dbReference type="ARBA" id="ARBA00004651"/>
    </source>
</evidence>
<feature type="transmembrane region" description="Helical" evidence="9">
    <location>
        <begin position="12"/>
        <end position="32"/>
    </location>
</feature>
<protein>
    <submittedName>
        <fullName evidence="11">Sodium:proton antiporter</fullName>
    </submittedName>
</protein>
<feature type="transmembrane region" description="Helical" evidence="9">
    <location>
        <begin position="109"/>
        <end position="130"/>
    </location>
</feature>
<dbReference type="Pfam" id="PF03553">
    <property type="entry name" value="Na_H_antiporter"/>
    <property type="match status" value="1"/>
</dbReference>
<sequence length="481" mass="50277">MAEKTKKEAKFRHGMLAFGLLAAVMFGCVVGLGTDPQIPMLIGCVISGFIALCLGFDWEEILDAMKKGIDDSMEACLILICIGVMVAVWILSGTVPTMIYYGLEVVTPQLFLPVCFLATLVIGIVVGAWGAAGTIGLAFIGIAAALDVPLGMAAGAIVGAAYVSEIVSPLVDGPNLAAAIAEVDVFALCKRFLPLVIALCLACTGIYAVIGFGLDASGDAGASTAAILSGLEGSFNIGPVTLIPLVVMVVCIAFQVPAIPSFLAGIAVGAIEAVFYQGVDASMLLGAMVRGAESNTGAQFIDTLLSTGGINEMLETISIILLVMAYAGIMQHCGLMASMVEPIVRRLKNFVALAGATVFSGALFNVLLPDQYPAITMSTLVYRDEYNRRGVDRAAWGNIVNSSAGITSVLVPWNTCAIYMVTILGVSCVDYMGYAFFCYLYPIVVFVVAALFGKKLGWVSKGEPRLAARDAEAPEGVPREA</sequence>
<keyword evidence="5 9" id="KW-0812">Transmembrane</keyword>
<dbReference type="AlphaFoldDB" id="A0A369L3R1"/>
<feature type="transmembrane region" description="Helical" evidence="9">
    <location>
        <begin position="350"/>
        <end position="368"/>
    </location>
</feature>
<keyword evidence="2" id="KW-0813">Transport</keyword>
<evidence type="ECO:0000259" key="10">
    <source>
        <dbReference type="Pfam" id="PF03553"/>
    </source>
</evidence>
<evidence type="ECO:0000256" key="2">
    <source>
        <dbReference type="ARBA" id="ARBA00022448"/>
    </source>
</evidence>
<dbReference type="InterPro" id="IPR052180">
    <property type="entry name" value="NhaC_Na-H+_Antiporter"/>
</dbReference>
<dbReference type="Proteomes" id="UP000253975">
    <property type="component" value="Unassembled WGS sequence"/>
</dbReference>
<feature type="transmembrane region" description="Helical" evidence="9">
    <location>
        <begin position="137"/>
        <end position="163"/>
    </location>
</feature>
<evidence type="ECO:0000256" key="8">
    <source>
        <dbReference type="ARBA" id="ARBA00038435"/>
    </source>
</evidence>
<proteinExistence type="inferred from homology"/>
<evidence type="ECO:0000256" key="5">
    <source>
        <dbReference type="ARBA" id="ARBA00022692"/>
    </source>
</evidence>
<feature type="transmembrane region" description="Helical" evidence="9">
    <location>
        <begin position="431"/>
        <end position="452"/>
    </location>
</feature>
<feature type="transmembrane region" description="Helical" evidence="9">
    <location>
        <begin position="77"/>
        <end position="103"/>
    </location>
</feature>
<dbReference type="GO" id="GO:0005886">
    <property type="term" value="C:plasma membrane"/>
    <property type="evidence" value="ECO:0007669"/>
    <property type="project" value="UniProtKB-SubCell"/>
</dbReference>
<evidence type="ECO:0000256" key="4">
    <source>
        <dbReference type="ARBA" id="ARBA00022475"/>
    </source>
</evidence>
<keyword evidence="7 9" id="KW-0472">Membrane</keyword>
<comment type="subcellular location">
    <subcellularLocation>
        <location evidence="1">Cell membrane</location>
        <topology evidence="1">Multi-pass membrane protein</topology>
    </subcellularLocation>
</comment>